<protein>
    <submittedName>
        <fullName evidence="1">Uncharacterized protein</fullName>
    </submittedName>
</protein>
<dbReference type="Proteomes" id="UP000275368">
    <property type="component" value="Chromosome"/>
</dbReference>
<organism evidence="1 2">
    <name type="scientific">Paenibacillus baekrokdamisoli</name>
    <dbReference type="NCBI Taxonomy" id="1712516"/>
    <lineage>
        <taxon>Bacteria</taxon>
        <taxon>Bacillati</taxon>
        <taxon>Bacillota</taxon>
        <taxon>Bacilli</taxon>
        <taxon>Bacillales</taxon>
        <taxon>Paenibacillaceae</taxon>
        <taxon>Paenibacillus</taxon>
    </lineage>
</organism>
<accession>A0A3G9J7Z5</accession>
<evidence type="ECO:0000313" key="2">
    <source>
        <dbReference type="Proteomes" id="UP000275368"/>
    </source>
</evidence>
<dbReference type="KEGG" id="pbk:Back11_07490"/>
<sequence>MEKAAQIKAIQAAIQAIKNTKNSENNIAASLVINSNEQRLVEINTSRSRVEYNANNRREQRKLHRFAVEEV</sequence>
<gene>
    <name evidence="1" type="ORF">Back11_07490</name>
</gene>
<dbReference type="EMBL" id="AP019308">
    <property type="protein sequence ID" value="BBH19404.1"/>
    <property type="molecule type" value="Genomic_DNA"/>
</dbReference>
<dbReference type="AlphaFoldDB" id="A0A3G9J7Z5"/>
<dbReference type="RefSeq" id="WP_125653749.1">
    <property type="nucleotide sequence ID" value="NZ_AP019308.1"/>
</dbReference>
<keyword evidence="2" id="KW-1185">Reference proteome</keyword>
<name>A0A3G9J7Z5_9BACL</name>
<reference evidence="1 2" key="1">
    <citation type="submission" date="2018-11" db="EMBL/GenBank/DDBJ databases">
        <title>Complete genome sequence of Paenibacillus baekrokdamisoli strain KCTC 33723.</title>
        <authorList>
            <person name="Kang S.W."/>
            <person name="Lee K.C."/>
            <person name="Kim K.K."/>
            <person name="Kim J.S."/>
            <person name="Kim D.S."/>
            <person name="Ko S.H."/>
            <person name="Yang S.H."/>
            <person name="Lee J.S."/>
        </authorList>
    </citation>
    <scope>NUCLEOTIDE SEQUENCE [LARGE SCALE GENOMIC DNA]</scope>
    <source>
        <strain evidence="1 2">KCTC 33723</strain>
    </source>
</reference>
<proteinExistence type="predicted"/>
<evidence type="ECO:0000313" key="1">
    <source>
        <dbReference type="EMBL" id="BBH19404.1"/>
    </source>
</evidence>